<evidence type="ECO:0000256" key="3">
    <source>
        <dbReference type="ARBA" id="ARBA00022448"/>
    </source>
</evidence>
<evidence type="ECO:0000313" key="10">
    <source>
        <dbReference type="Proteomes" id="UP000004291"/>
    </source>
</evidence>
<name>A9DBC9_HOEPD</name>
<evidence type="ECO:0000256" key="4">
    <source>
        <dbReference type="ARBA" id="ARBA00022475"/>
    </source>
</evidence>
<dbReference type="STRING" id="411684.HPDFL43_11836"/>
<feature type="transmembrane region" description="Helical" evidence="8">
    <location>
        <begin position="143"/>
        <end position="163"/>
    </location>
</feature>
<gene>
    <name evidence="9" type="ORF">HPDFL43_11836</name>
</gene>
<keyword evidence="6 8" id="KW-1133">Transmembrane helix</keyword>
<evidence type="ECO:0000256" key="2">
    <source>
        <dbReference type="ARBA" id="ARBA00010145"/>
    </source>
</evidence>
<comment type="subcellular location">
    <subcellularLocation>
        <location evidence="1">Cell membrane</location>
        <topology evidence="1">Multi-pass membrane protein</topology>
    </subcellularLocation>
</comment>
<dbReference type="EMBL" id="ABIA03000004">
    <property type="protein sequence ID" value="EDQ32489.2"/>
    <property type="molecule type" value="Genomic_DNA"/>
</dbReference>
<proteinExistence type="inferred from homology"/>
<keyword evidence="5 8" id="KW-0812">Transmembrane</keyword>
<evidence type="ECO:0000256" key="6">
    <source>
        <dbReference type="ARBA" id="ARBA00022989"/>
    </source>
</evidence>
<accession>A9DBC9</accession>
<dbReference type="InterPro" id="IPR004776">
    <property type="entry name" value="Mem_transp_PIN-like"/>
</dbReference>
<keyword evidence="10" id="KW-1185">Reference proteome</keyword>
<dbReference type="InterPro" id="IPR038770">
    <property type="entry name" value="Na+/solute_symporter_sf"/>
</dbReference>
<dbReference type="AlphaFoldDB" id="A9DBC9"/>
<keyword evidence="3" id="KW-0813">Transport</keyword>
<dbReference type="GO" id="GO:0005886">
    <property type="term" value="C:plasma membrane"/>
    <property type="evidence" value="ECO:0007669"/>
    <property type="project" value="UniProtKB-SubCell"/>
</dbReference>
<keyword evidence="4" id="KW-1003">Cell membrane</keyword>
<feature type="transmembrane region" description="Helical" evidence="8">
    <location>
        <begin position="82"/>
        <end position="100"/>
    </location>
</feature>
<dbReference type="Proteomes" id="UP000004291">
    <property type="component" value="Chromosome"/>
</dbReference>
<comment type="caution">
    <text evidence="9">The sequence shown here is derived from an EMBL/GenBank/DDBJ whole genome shotgun (WGS) entry which is preliminary data.</text>
</comment>
<evidence type="ECO:0000256" key="8">
    <source>
        <dbReference type="SAM" id="Phobius"/>
    </source>
</evidence>
<evidence type="ECO:0000256" key="5">
    <source>
        <dbReference type="ARBA" id="ARBA00022692"/>
    </source>
</evidence>
<sequence>MRIAARDRACGVFQAGARIHSIRLLPFQNDRLFARPCQRLPICDKRGLLDTNETRGWLADPDRSPDWNCAGQKQASIHTAPIMIPILSVLIPTMGVITLGRVFRERLSVDAWRGIDRLNFELLFPCLIFSAAASRPISLDDAAVIGAGVWIILALGLCLGWLLRPFGPEKFLDFAGAWQTAWRFNTAIAFVAVSAVGDAATLMSVAVGFAVPLANVFAISALSRGSGLGPLGVLGRIVRNPFFIASVSGMLVGASGLSLPGVVQQGVDYLAGAAIPIALMAVGATMDWGALVKLNRFTGGITAIKLVILPALTWAGVTLAGLPQAQANVLVVFSALPTASAAHVLASVYGAERRLPATLIAQSTLLSAVTLPLWIYFLT</sequence>
<feature type="transmembrane region" description="Helical" evidence="8">
    <location>
        <begin position="269"/>
        <end position="291"/>
    </location>
</feature>
<feature type="transmembrane region" description="Helical" evidence="8">
    <location>
        <begin position="357"/>
        <end position="377"/>
    </location>
</feature>
<keyword evidence="7 8" id="KW-0472">Membrane</keyword>
<organism evidence="9 10">
    <name type="scientific">Hoeflea phototrophica (strain DSM 17068 / NCIMB 14078 / DFL-43)</name>
    <dbReference type="NCBI Taxonomy" id="411684"/>
    <lineage>
        <taxon>Bacteria</taxon>
        <taxon>Pseudomonadati</taxon>
        <taxon>Pseudomonadota</taxon>
        <taxon>Alphaproteobacteria</taxon>
        <taxon>Hyphomicrobiales</taxon>
        <taxon>Rhizobiaceae</taxon>
        <taxon>Hoeflea</taxon>
    </lineage>
</organism>
<evidence type="ECO:0000256" key="1">
    <source>
        <dbReference type="ARBA" id="ARBA00004651"/>
    </source>
</evidence>
<protein>
    <submittedName>
        <fullName evidence="9">Putative permease</fullName>
    </submittedName>
</protein>
<dbReference type="HOGENOM" id="CLU_056175_3_1_5"/>
<reference evidence="9 10" key="1">
    <citation type="submission" date="2007-10" db="EMBL/GenBank/DDBJ databases">
        <authorList>
            <person name="Wagner-Dobler I."/>
            <person name="Ferriera S."/>
            <person name="Johnson J."/>
            <person name="Kravitz S."/>
            <person name="Beeson K."/>
            <person name="Sutton G."/>
            <person name="Rogers Y.-H."/>
            <person name="Friedman R."/>
            <person name="Frazier M."/>
            <person name="Venter J.C."/>
        </authorList>
    </citation>
    <scope>NUCLEOTIDE SEQUENCE [LARGE SCALE GENOMIC DNA]</scope>
    <source>
        <strain evidence="9 10">DFL-43</strain>
    </source>
</reference>
<evidence type="ECO:0000256" key="7">
    <source>
        <dbReference type="ARBA" id="ARBA00023136"/>
    </source>
</evidence>
<dbReference type="GO" id="GO:0055085">
    <property type="term" value="P:transmembrane transport"/>
    <property type="evidence" value="ECO:0007669"/>
    <property type="project" value="InterPro"/>
</dbReference>
<dbReference type="eggNOG" id="COG0679">
    <property type="taxonomic scope" value="Bacteria"/>
</dbReference>
<comment type="similarity">
    <text evidence="2">Belongs to the auxin efflux carrier (TC 2.A.69) family.</text>
</comment>
<dbReference type="PANTHER" id="PTHR36838:SF4">
    <property type="entry name" value="AUXIN EFFLUX CARRIER FAMILY PROTEIN"/>
    <property type="match status" value="1"/>
</dbReference>
<feature type="transmembrane region" description="Helical" evidence="8">
    <location>
        <begin position="329"/>
        <end position="350"/>
    </location>
</feature>
<feature type="transmembrane region" description="Helical" evidence="8">
    <location>
        <begin position="202"/>
        <end position="222"/>
    </location>
</feature>
<reference evidence="9 10" key="2">
    <citation type="submission" date="2012-06" db="EMBL/GenBank/DDBJ databases">
        <authorList>
            <person name="Fiebig A."/>
        </authorList>
    </citation>
    <scope>NUCLEOTIDE SEQUENCE [LARGE SCALE GENOMIC DNA]</scope>
    <source>
        <strain evidence="9 10">DFL-43</strain>
    </source>
</reference>
<dbReference type="PANTHER" id="PTHR36838">
    <property type="entry name" value="AUXIN EFFLUX CARRIER FAMILY PROTEIN"/>
    <property type="match status" value="1"/>
</dbReference>
<dbReference type="Pfam" id="PF03547">
    <property type="entry name" value="Mem_trans"/>
    <property type="match status" value="1"/>
</dbReference>
<feature type="transmembrane region" description="Helical" evidence="8">
    <location>
        <begin position="242"/>
        <end position="263"/>
    </location>
</feature>
<feature type="transmembrane region" description="Helical" evidence="8">
    <location>
        <begin position="175"/>
        <end position="196"/>
    </location>
</feature>
<dbReference type="Gene3D" id="1.20.1530.20">
    <property type="match status" value="1"/>
</dbReference>
<evidence type="ECO:0000313" key="9">
    <source>
        <dbReference type="EMBL" id="EDQ32489.2"/>
    </source>
</evidence>
<feature type="transmembrane region" description="Helical" evidence="8">
    <location>
        <begin position="303"/>
        <end position="323"/>
    </location>
</feature>